<dbReference type="EMBL" id="JBAKBA010000053">
    <property type="protein sequence ID" value="MEL0660711.1"/>
    <property type="molecule type" value="Genomic_DNA"/>
</dbReference>
<evidence type="ECO:0000313" key="12">
    <source>
        <dbReference type="Proteomes" id="UP001366060"/>
    </source>
</evidence>
<name>A0ABU9HGM6_9GAMM</name>
<dbReference type="Proteomes" id="UP001366060">
    <property type="component" value="Unassembled WGS sequence"/>
</dbReference>
<evidence type="ECO:0000256" key="3">
    <source>
        <dbReference type="ARBA" id="ARBA00022679"/>
    </source>
</evidence>
<evidence type="ECO:0000259" key="10">
    <source>
        <dbReference type="Pfam" id="PF13614"/>
    </source>
</evidence>
<evidence type="ECO:0000256" key="7">
    <source>
        <dbReference type="ARBA" id="ARBA00023137"/>
    </source>
</evidence>
<dbReference type="EC" id="2.7.10.2" evidence="2"/>
<keyword evidence="4" id="KW-0547">Nucleotide-binding</keyword>
<feature type="region of interest" description="Disordered" evidence="9">
    <location>
        <begin position="1"/>
        <end position="20"/>
    </location>
</feature>
<comment type="caution">
    <text evidence="11">The sequence shown here is derived from an EMBL/GenBank/DDBJ whole genome shotgun (WGS) entry which is preliminary data.</text>
</comment>
<keyword evidence="12" id="KW-1185">Reference proteome</keyword>
<evidence type="ECO:0000256" key="2">
    <source>
        <dbReference type="ARBA" id="ARBA00011903"/>
    </source>
</evidence>
<evidence type="ECO:0000256" key="4">
    <source>
        <dbReference type="ARBA" id="ARBA00022741"/>
    </source>
</evidence>
<keyword evidence="6" id="KW-0067">ATP-binding</keyword>
<keyword evidence="3" id="KW-0808">Transferase</keyword>
<comment type="similarity">
    <text evidence="1">Belongs to the CpsD/CapB family.</text>
</comment>
<proteinExistence type="inferred from homology"/>
<accession>A0ABU9HGM6</accession>
<dbReference type="PANTHER" id="PTHR32309">
    <property type="entry name" value="TYROSINE-PROTEIN KINASE"/>
    <property type="match status" value="1"/>
</dbReference>
<dbReference type="InterPro" id="IPR050445">
    <property type="entry name" value="Bact_polysacc_biosynth/exp"/>
</dbReference>
<dbReference type="CDD" id="cd05387">
    <property type="entry name" value="BY-kinase"/>
    <property type="match status" value="1"/>
</dbReference>
<sequence>MPLSDDNLKNDTALKSNDSSMLETVNANQITEMTEAPLLSAKELDERKIIYPGLDDYKTLNAYRELRTNLLNKMNHNNFICMVTGISQQSGTSHVSMNLATSIALDQGKTALVIDCNIYKPRIASYLKEEPTIGLTNFLAKDTDSITDIIYPSGIPRVRVIPVGNNTIHAAELFSSNKMQNFINSIKNRYPDRFIIIDTPPIGLYAETQILASICDTAILVVGYGQSNSSQVEAGIDAIGKDKLAGLILNNQ</sequence>
<keyword evidence="7" id="KW-0829">Tyrosine-protein kinase</keyword>
<dbReference type="InterPro" id="IPR005702">
    <property type="entry name" value="Wzc-like_C"/>
</dbReference>
<evidence type="ECO:0000256" key="1">
    <source>
        <dbReference type="ARBA" id="ARBA00007316"/>
    </source>
</evidence>
<keyword evidence="5" id="KW-0418">Kinase</keyword>
<gene>
    <name evidence="11" type="ORF">V6255_16370</name>
</gene>
<dbReference type="InterPro" id="IPR027417">
    <property type="entry name" value="P-loop_NTPase"/>
</dbReference>
<reference evidence="11 12" key="1">
    <citation type="submission" date="2024-02" db="EMBL/GenBank/DDBJ databases">
        <title>Bacteria isolated from the canopy kelp, Nereocystis luetkeana.</title>
        <authorList>
            <person name="Pfister C.A."/>
            <person name="Younker I.T."/>
            <person name="Light S.H."/>
        </authorList>
    </citation>
    <scope>NUCLEOTIDE SEQUENCE [LARGE SCALE GENOMIC DNA]</scope>
    <source>
        <strain evidence="11 12">TI.2.07</strain>
    </source>
</reference>
<evidence type="ECO:0000256" key="8">
    <source>
        <dbReference type="ARBA" id="ARBA00051245"/>
    </source>
</evidence>
<evidence type="ECO:0000256" key="9">
    <source>
        <dbReference type="SAM" id="MobiDB-lite"/>
    </source>
</evidence>
<comment type="catalytic activity">
    <reaction evidence="8">
        <text>L-tyrosyl-[protein] + ATP = O-phospho-L-tyrosyl-[protein] + ADP + H(+)</text>
        <dbReference type="Rhea" id="RHEA:10596"/>
        <dbReference type="Rhea" id="RHEA-COMP:10136"/>
        <dbReference type="Rhea" id="RHEA-COMP:20101"/>
        <dbReference type="ChEBI" id="CHEBI:15378"/>
        <dbReference type="ChEBI" id="CHEBI:30616"/>
        <dbReference type="ChEBI" id="CHEBI:46858"/>
        <dbReference type="ChEBI" id="CHEBI:61978"/>
        <dbReference type="ChEBI" id="CHEBI:456216"/>
        <dbReference type="EC" id="2.7.10.2"/>
    </reaction>
</comment>
<dbReference type="RefSeq" id="WP_341629114.1">
    <property type="nucleotide sequence ID" value="NZ_JBAKBA010000053.1"/>
</dbReference>
<protein>
    <recommendedName>
        <fullName evidence="2">non-specific protein-tyrosine kinase</fullName>
        <ecNumber evidence="2">2.7.10.2</ecNumber>
    </recommendedName>
</protein>
<feature type="domain" description="AAA" evidence="10">
    <location>
        <begin position="92"/>
        <end position="220"/>
    </location>
</feature>
<organism evidence="11 12">
    <name type="scientific">Psychromonas arctica</name>
    <dbReference type="NCBI Taxonomy" id="168275"/>
    <lineage>
        <taxon>Bacteria</taxon>
        <taxon>Pseudomonadati</taxon>
        <taxon>Pseudomonadota</taxon>
        <taxon>Gammaproteobacteria</taxon>
        <taxon>Alteromonadales</taxon>
        <taxon>Psychromonadaceae</taxon>
        <taxon>Psychromonas</taxon>
    </lineage>
</organism>
<dbReference type="SUPFAM" id="SSF52540">
    <property type="entry name" value="P-loop containing nucleoside triphosphate hydrolases"/>
    <property type="match status" value="1"/>
</dbReference>
<evidence type="ECO:0000313" key="11">
    <source>
        <dbReference type="EMBL" id="MEL0660711.1"/>
    </source>
</evidence>
<evidence type="ECO:0000256" key="6">
    <source>
        <dbReference type="ARBA" id="ARBA00022840"/>
    </source>
</evidence>
<dbReference type="Pfam" id="PF13614">
    <property type="entry name" value="AAA_31"/>
    <property type="match status" value="1"/>
</dbReference>
<dbReference type="Gene3D" id="3.40.50.300">
    <property type="entry name" value="P-loop containing nucleotide triphosphate hydrolases"/>
    <property type="match status" value="1"/>
</dbReference>
<dbReference type="InterPro" id="IPR025669">
    <property type="entry name" value="AAA_dom"/>
</dbReference>
<evidence type="ECO:0000256" key="5">
    <source>
        <dbReference type="ARBA" id="ARBA00022777"/>
    </source>
</evidence>
<dbReference type="PANTHER" id="PTHR32309:SF13">
    <property type="entry name" value="FERRIC ENTEROBACTIN TRANSPORT PROTEIN FEPE"/>
    <property type="match status" value="1"/>
</dbReference>